<proteinExistence type="predicted"/>
<dbReference type="Gene3D" id="1.25.10.10">
    <property type="entry name" value="Leucine-rich Repeat Variant"/>
    <property type="match status" value="1"/>
</dbReference>
<keyword evidence="1" id="KW-0042">Antenna complex</keyword>
<accession>A0A964FGR4</accession>
<evidence type="ECO:0000313" key="4">
    <source>
        <dbReference type="EMBL" id="MCC0178361.1"/>
    </source>
</evidence>
<evidence type="ECO:0000256" key="1">
    <source>
        <dbReference type="ARBA" id="ARBA00022549"/>
    </source>
</evidence>
<name>A0A964FGR4_9CYAN</name>
<keyword evidence="2" id="KW-0605">Phycobilisome</keyword>
<feature type="transmembrane region" description="Helical" evidence="3">
    <location>
        <begin position="48"/>
        <end position="68"/>
    </location>
</feature>
<organism evidence="4 5">
    <name type="scientific">Waterburya agarophytonicola KI4</name>
    <dbReference type="NCBI Taxonomy" id="2874699"/>
    <lineage>
        <taxon>Bacteria</taxon>
        <taxon>Bacillati</taxon>
        <taxon>Cyanobacteriota</taxon>
        <taxon>Cyanophyceae</taxon>
        <taxon>Pleurocapsales</taxon>
        <taxon>Hyellaceae</taxon>
        <taxon>Waterburya</taxon>
        <taxon>Waterburya agarophytonicola</taxon>
    </lineage>
</organism>
<dbReference type="InterPro" id="IPR011989">
    <property type="entry name" value="ARM-like"/>
</dbReference>
<reference evidence="4" key="1">
    <citation type="journal article" date="2021" name="Antonie Van Leeuwenhoek">
        <title>Draft genome and description of Waterburya agarophytonicola gen. nov. sp. nov. (Pleurocapsales, Cyanobacteria): a seaweed symbiont.</title>
        <authorList>
            <person name="Bonthond G."/>
            <person name="Shalygin S."/>
            <person name="Bayer T."/>
            <person name="Weinberger F."/>
        </authorList>
    </citation>
    <scope>NUCLEOTIDE SEQUENCE</scope>
    <source>
        <strain evidence="4">KI4</strain>
    </source>
</reference>
<keyword evidence="3" id="KW-0812">Transmembrane</keyword>
<evidence type="ECO:0000256" key="2">
    <source>
        <dbReference type="ARBA" id="ARBA00022738"/>
    </source>
</evidence>
<dbReference type="GO" id="GO:0030089">
    <property type="term" value="C:phycobilisome"/>
    <property type="evidence" value="ECO:0007669"/>
    <property type="project" value="UniProtKB-KW"/>
</dbReference>
<gene>
    <name evidence="4" type="ORF">I4641_15370</name>
</gene>
<dbReference type="AlphaFoldDB" id="A0A964FGR4"/>
<dbReference type="Proteomes" id="UP000729733">
    <property type="component" value="Unassembled WGS sequence"/>
</dbReference>
<keyword evidence="3" id="KW-1133">Transmembrane helix</keyword>
<comment type="caution">
    <text evidence="4">The sequence shown here is derived from an EMBL/GenBank/DDBJ whole genome shotgun (WGS) entry which is preliminary data.</text>
</comment>
<dbReference type="SUPFAM" id="SSF48371">
    <property type="entry name" value="ARM repeat"/>
    <property type="match status" value="1"/>
</dbReference>
<evidence type="ECO:0000256" key="3">
    <source>
        <dbReference type="SAM" id="Phobius"/>
    </source>
</evidence>
<dbReference type="EMBL" id="JADWDC010000041">
    <property type="protein sequence ID" value="MCC0178361.1"/>
    <property type="molecule type" value="Genomic_DNA"/>
</dbReference>
<sequence length="338" mass="37866">MNENSNNVALNITTEITKENIPKISIEKPEQLVQSIQEQPAEKTNQRLSLIGIAVTSILFLFVLLMLFKKEEEPPEQSKELVSLENANSIESQEKDNQLAVTEELVTESTLPMIGMSLHEEFDYQPIVSTESTDIKLLKAIEPEMTIAEVSQELAETQNPIIDSDITGKLTIVTSNTTEIDVVFELIQDLQRSSTSKRISGQTDLRRKAIWQLGQTNDLRSIEPLVQIIAQVDSLEKSLILDAITQITEGNLATIDHISSMSLENESAEARQNAVQQLNLSYQSIISLIDRLSEMTETHDIEVRNTARWALQQFERVSLPSSSSDRNLASSNGKFSRI</sequence>
<dbReference type="InterPro" id="IPR016024">
    <property type="entry name" value="ARM-type_fold"/>
</dbReference>
<keyword evidence="5" id="KW-1185">Reference proteome</keyword>
<evidence type="ECO:0000313" key="5">
    <source>
        <dbReference type="Proteomes" id="UP000729733"/>
    </source>
</evidence>
<protein>
    <submittedName>
        <fullName evidence="4">HEAT repeat domain-containing protein</fullName>
    </submittedName>
</protein>
<keyword evidence="3" id="KW-0472">Membrane</keyword>